<dbReference type="InterPro" id="IPR002747">
    <property type="entry name" value="SAM_OH_AdoTrfase"/>
</dbReference>
<accession>A0A517P9C0</accession>
<evidence type="ECO:0000259" key="4">
    <source>
        <dbReference type="Pfam" id="PF20257"/>
    </source>
</evidence>
<dbReference type="Gene3D" id="2.40.30.90">
    <property type="entry name" value="Bacterial fluorinating enzyme like"/>
    <property type="match status" value="1"/>
</dbReference>
<evidence type="ECO:0000259" key="3">
    <source>
        <dbReference type="Pfam" id="PF01887"/>
    </source>
</evidence>
<evidence type="ECO:0000313" key="5">
    <source>
        <dbReference type="EMBL" id="QDT15955.1"/>
    </source>
</evidence>
<dbReference type="Pfam" id="PF01887">
    <property type="entry name" value="SAM_HAT_N"/>
    <property type="match status" value="1"/>
</dbReference>
<organism evidence="5 6">
    <name type="scientific">Alienimonas californiensis</name>
    <dbReference type="NCBI Taxonomy" id="2527989"/>
    <lineage>
        <taxon>Bacteria</taxon>
        <taxon>Pseudomonadati</taxon>
        <taxon>Planctomycetota</taxon>
        <taxon>Planctomycetia</taxon>
        <taxon>Planctomycetales</taxon>
        <taxon>Planctomycetaceae</taxon>
        <taxon>Alienimonas</taxon>
    </lineage>
</organism>
<keyword evidence="1" id="KW-0949">S-adenosyl-L-methionine</keyword>
<dbReference type="PIRSF" id="PIRSF006779">
    <property type="entry name" value="UCP006779"/>
    <property type="match status" value="1"/>
</dbReference>
<dbReference type="AlphaFoldDB" id="A0A517P9C0"/>
<dbReference type="PANTHER" id="PTHR35092">
    <property type="entry name" value="CHLORINASE MJ1651"/>
    <property type="match status" value="1"/>
</dbReference>
<evidence type="ECO:0000313" key="6">
    <source>
        <dbReference type="Proteomes" id="UP000318741"/>
    </source>
</evidence>
<keyword evidence="6" id="KW-1185">Reference proteome</keyword>
<dbReference type="InterPro" id="IPR023227">
    <property type="entry name" value="SAM_OH_AdoTrfase_C_sf"/>
</dbReference>
<dbReference type="InterPro" id="IPR023228">
    <property type="entry name" value="SAM_OH_AdoTrfase_N_sf"/>
</dbReference>
<dbReference type="EC" id="2.5.1.94" evidence="5"/>
<dbReference type="PANTHER" id="PTHR35092:SF1">
    <property type="entry name" value="CHLORINASE MJ1651"/>
    <property type="match status" value="1"/>
</dbReference>
<dbReference type="RefSeq" id="WP_145358847.1">
    <property type="nucleotide sequence ID" value="NZ_CP036265.1"/>
</dbReference>
<evidence type="ECO:0000256" key="2">
    <source>
        <dbReference type="ARBA" id="ARBA00024035"/>
    </source>
</evidence>
<proteinExistence type="inferred from homology"/>
<dbReference type="Gene3D" id="3.40.50.10790">
    <property type="entry name" value="S-adenosyl-l-methionine hydroxide adenosyltransferase, N-terminal"/>
    <property type="match status" value="1"/>
</dbReference>
<dbReference type="InterPro" id="IPR046469">
    <property type="entry name" value="SAM_HAT_N"/>
</dbReference>
<dbReference type="InterPro" id="IPR046470">
    <property type="entry name" value="SAM_HAT_C"/>
</dbReference>
<feature type="domain" description="S-adenosyl-l-methionine hydroxide adenosyltransferase C-terminal" evidence="4">
    <location>
        <begin position="184"/>
        <end position="263"/>
    </location>
</feature>
<protein>
    <submittedName>
        <fullName evidence="5">Adenosyl-chloride synthase</fullName>
        <ecNumber evidence="5">2.5.1.94</ecNumber>
    </submittedName>
</protein>
<dbReference type="SUPFAM" id="SSF101852">
    <property type="entry name" value="Bacterial fluorinating enzyme, C-terminal domain"/>
    <property type="match status" value="1"/>
</dbReference>
<evidence type="ECO:0000256" key="1">
    <source>
        <dbReference type="ARBA" id="ARBA00022691"/>
    </source>
</evidence>
<dbReference type="GO" id="GO:0016740">
    <property type="term" value="F:transferase activity"/>
    <property type="evidence" value="ECO:0007669"/>
    <property type="project" value="UniProtKB-KW"/>
</dbReference>
<name>A0A517P9C0_9PLAN</name>
<sequence>MLPRATPAPLDDAPPNGAVVFVTDFGTTDTYAAQMIGALLRTDPHAQAVAGYHAVPPQDVLAGAEVLAELVAAFPPGTTFVTVVDPGVGTERAILAATAGGMFHVAPDNGLLAPLLAADPAAEVVRLPQAGSPSRTFHGRDLMTPAAGRLTRGEPLRMLGEPTAEWVKLDRPTPERRPDGAVVGQILRADRFGNLLTNVSRRDCPAPARATLAGHTLPVGGSYADAVAGEPLALVGSNGRWEIAVRNGSAAAVLNAAAGDAVTFLPTSQN</sequence>
<dbReference type="OrthoDB" id="9792195at2"/>
<reference evidence="5 6" key="1">
    <citation type="submission" date="2019-02" db="EMBL/GenBank/DDBJ databases">
        <title>Deep-cultivation of Planctomycetes and their phenomic and genomic characterization uncovers novel biology.</title>
        <authorList>
            <person name="Wiegand S."/>
            <person name="Jogler M."/>
            <person name="Boedeker C."/>
            <person name="Pinto D."/>
            <person name="Vollmers J."/>
            <person name="Rivas-Marin E."/>
            <person name="Kohn T."/>
            <person name="Peeters S.H."/>
            <person name="Heuer A."/>
            <person name="Rast P."/>
            <person name="Oberbeckmann S."/>
            <person name="Bunk B."/>
            <person name="Jeske O."/>
            <person name="Meyerdierks A."/>
            <person name="Storesund J.E."/>
            <person name="Kallscheuer N."/>
            <person name="Luecker S."/>
            <person name="Lage O.M."/>
            <person name="Pohl T."/>
            <person name="Merkel B.J."/>
            <person name="Hornburger P."/>
            <person name="Mueller R.-W."/>
            <person name="Bruemmer F."/>
            <person name="Labrenz M."/>
            <person name="Spormann A.M."/>
            <person name="Op den Camp H."/>
            <person name="Overmann J."/>
            <person name="Amann R."/>
            <person name="Jetten M.S.M."/>
            <person name="Mascher T."/>
            <person name="Medema M.H."/>
            <person name="Devos D.P."/>
            <person name="Kaster A.-K."/>
            <person name="Ovreas L."/>
            <person name="Rohde M."/>
            <person name="Galperin M.Y."/>
            <person name="Jogler C."/>
        </authorList>
    </citation>
    <scope>NUCLEOTIDE SEQUENCE [LARGE SCALE GENOMIC DNA]</scope>
    <source>
        <strain evidence="5 6">CA12</strain>
    </source>
</reference>
<dbReference type="KEGG" id="acaf:CA12_20530"/>
<feature type="domain" description="S-adenosyl-l-methionine hydroxide adenosyltransferase N-terminal" evidence="3">
    <location>
        <begin position="19"/>
        <end position="160"/>
    </location>
</feature>
<comment type="similarity">
    <text evidence="2">Belongs to the SAM hydrolase / SAM-dependent halogenase family.</text>
</comment>
<dbReference type="EMBL" id="CP036265">
    <property type="protein sequence ID" value="QDT15955.1"/>
    <property type="molecule type" value="Genomic_DNA"/>
</dbReference>
<dbReference type="SUPFAM" id="SSF102522">
    <property type="entry name" value="Bacterial fluorinating enzyme, N-terminal domain"/>
    <property type="match status" value="1"/>
</dbReference>
<dbReference type="Pfam" id="PF20257">
    <property type="entry name" value="SAM_HAT_C"/>
    <property type="match status" value="1"/>
</dbReference>
<keyword evidence="5" id="KW-0808">Transferase</keyword>
<dbReference type="Proteomes" id="UP000318741">
    <property type="component" value="Chromosome"/>
</dbReference>
<gene>
    <name evidence="5" type="primary">salL</name>
    <name evidence="5" type="ORF">CA12_20530</name>
</gene>